<reference evidence="1" key="1">
    <citation type="submission" date="2014-09" db="EMBL/GenBank/DDBJ databases">
        <authorList>
            <person name="Magalhaes I.L.F."/>
            <person name="Oliveira U."/>
            <person name="Santos F.R."/>
            <person name="Vidigal T.H.D.A."/>
            <person name="Brescovit A.D."/>
            <person name="Santos A.J."/>
        </authorList>
    </citation>
    <scope>NUCLEOTIDE SEQUENCE</scope>
    <source>
        <tissue evidence="1">Shoot tissue taken approximately 20 cm above the soil surface</tissue>
    </source>
</reference>
<reference evidence="1" key="2">
    <citation type="journal article" date="2015" name="Data Brief">
        <title>Shoot transcriptome of the giant reed, Arundo donax.</title>
        <authorList>
            <person name="Barrero R.A."/>
            <person name="Guerrero F.D."/>
            <person name="Moolhuijzen P."/>
            <person name="Goolsby J.A."/>
            <person name="Tidwell J."/>
            <person name="Bellgard S.E."/>
            <person name="Bellgard M.I."/>
        </authorList>
    </citation>
    <scope>NUCLEOTIDE SEQUENCE</scope>
    <source>
        <tissue evidence="1">Shoot tissue taken approximately 20 cm above the soil surface</tissue>
    </source>
</reference>
<dbReference type="EMBL" id="GBRH01218026">
    <property type="protein sequence ID" value="JAD79869.1"/>
    <property type="molecule type" value="Transcribed_RNA"/>
</dbReference>
<protein>
    <submittedName>
        <fullName evidence="1">Uncharacterized protein</fullName>
    </submittedName>
</protein>
<dbReference type="AlphaFoldDB" id="A0A0A9CU51"/>
<proteinExistence type="predicted"/>
<sequence length="35" mass="4235">MSWLMLLDSAWHRQGMDASVETFDKPWEQQWPTLL</sequence>
<name>A0A0A9CU51_ARUDO</name>
<evidence type="ECO:0000313" key="1">
    <source>
        <dbReference type="EMBL" id="JAD79869.1"/>
    </source>
</evidence>
<organism evidence="1">
    <name type="scientific">Arundo donax</name>
    <name type="common">Giant reed</name>
    <name type="synonym">Donax arundinaceus</name>
    <dbReference type="NCBI Taxonomy" id="35708"/>
    <lineage>
        <taxon>Eukaryota</taxon>
        <taxon>Viridiplantae</taxon>
        <taxon>Streptophyta</taxon>
        <taxon>Embryophyta</taxon>
        <taxon>Tracheophyta</taxon>
        <taxon>Spermatophyta</taxon>
        <taxon>Magnoliopsida</taxon>
        <taxon>Liliopsida</taxon>
        <taxon>Poales</taxon>
        <taxon>Poaceae</taxon>
        <taxon>PACMAD clade</taxon>
        <taxon>Arundinoideae</taxon>
        <taxon>Arundineae</taxon>
        <taxon>Arundo</taxon>
    </lineage>
</organism>
<accession>A0A0A9CU51</accession>